<dbReference type="Proteomes" id="UP000054498">
    <property type="component" value="Unassembled WGS sequence"/>
</dbReference>
<dbReference type="SUPFAM" id="SSF55248">
    <property type="entry name" value="PCD-like"/>
    <property type="match status" value="1"/>
</dbReference>
<name>A0A0D2MQD8_9CHLO</name>
<sequence>DVQVVFTTHAIGGLAMADFVMAAKVDTIPVDYSPKWLKQQQAAGLDVPGVRPTGEAAAAGAGAQAAASNDGR</sequence>
<dbReference type="EMBL" id="KK101003">
    <property type="protein sequence ID" value="KIZ02642.1"/>
    <property type="molecule type" value="Genomic_DNA"/>
</dbReference>
<evidence type="ECO:0000313" key="3">
    <source>
        <dbReference type="Proteomes" id="UP000054498"/>
    </source>
</evidence>
<feature type="non-terminal residue" evidence="2">
    <location>
        <position position="1"/>
    </location>
</feature>
<dbReference type="GO" id="GO:0008124">
    <property type="term" value="F:4-alpha-hydroxytetrahydrobiopterin dehydratase activity"/>
    <property type="evidence" value="ECO:0007669"/>
    <property type="project" value="InterPro"/>
</dbReference>
<dbReference type="GO" id="GO:0006729">
    <property type="term" value="P:tetrahydrobiopterin biosynthetic process"/>
    <property type="evidence" value="ECO:0007669"/>
    <property type="project" value="InterPro"/>
</dbReference>
<keyword evidence="3" id="KW-1185">Reference proteome</keyword>
<feature type="region of interest" description="Disordered" evidence="1">
    <location>
        <begin position="47"/>
        <end position="72"/>
    </location>
</feature>
<evidence type="ECO:0000256" key="1">
    <source>
        <dbReference type="SAM" id="MobiDB-lite"/>
    </source>
</evidence>
<evidence type="ECO:0000313" key="2">
    <source>
        <dbReference type="EMBL" id="KIZ02642.1"/>
    </source>
</evidence>
<accession>A0A0D2MQD8</accession>
<feature type="compositionally biased region" description="Low complexity" evidence="1">
    <location>
        <begin position="56"/>
        <end position="72"/>
    </location>
</feature>
<gene>
    <name evidence="2" type="ORF">MNEG_5311</name>
</gene>
<dbReference type="KEGG" id="mng:MNEG_5311"/>
<dbReference type="STRING" id="145388.A0A0D2MQD8"/>
<dbReference type="AlphaFoldDB" id="A0A0D2MQD8"/>
<dbReference type="RefSeq" id="XP_013901661.1">
    <property type="nucleotide sequence ID" value="XM_014046207.1"/>
</dbReference>
<proteinExistence type="predicted"/>
<reference evidence="2 3" key="1">
    <citation type="journal article" date="2013" name="BMC Genomics">
        <title>Reconstruction of the lipid metabolism for the microalga Monoraphidium neglectum from its genome sequence reveals characteristics suitable for biofuel production.</title>
        <authorList>
            <person name="Bogen C."/>
            <person name="Al-Dilaimi A."/>
            <person name="Albersmeier A."/>
            <person name="Wichmann J."/>
            <person name="Grundmann M."/>
            <person name="Rupp O."/>
            <person name="Lauersen K.J."/>
            <person name="Blifernez-Klassen O."/>
            <person name="Kalinowski J."/>
            <person name="Goesmann A."/>
            <person name="Mussgnug J.H."/>
            <person name="Kruse O."/>
        </authorList>
    </citation>
    <scope>NUCLEOTIDE SEQUENCE [LARGE SCALE GENOMIC DNA]</scope>
    <source>
        <strain evidence="2 3">SAG 48.87</strain>
    </source>
</reference>
<organism evidence="2 3">
    <name type="scientific">Monoraphidium neglectum</name>
    <dbReference type="NCBI Taxonomy" id="145388"/>
    <lineage>
        <taxon>Eukaryota</taxon>
        <taxon>Viridiplantae</taxon>
        <taxon>Chlorophyta</taxon>
        <taxon>core chlorophytes</taxon>
        <taxon>Chlorophyceae</taxon>
        <taxon>CS clade</taxon>
        <taxon>Sphaeropleales</taxon>
        <taxon>Selenastraceae</taxon>
        <taxon>Monoraphidium</taxon>
    </lineage>
</organism>
<dbReference type="OrthoDB" id="277398at2759"/>
<dbReference type="InterPro" id="IPR036428">
    <property type="entry name" value="PCD_sf"/>
</dbReference>
<protein>
    <submittedName>
        <fullName evidence="2">Uncharacterized protein</fullName>
    </submittedName>
</protein>
<dbReference type="GeneID" id="25738188"/>